<sequence>MTMSKQVGNLEDEAFKRKERLKNLKRKFDDSKNEDKQNDSEIAKIEIPKPIFRNYKNDEEKSTIPETANIVEITEVAGVKEQLEEMKTPLEITDIDVSNLAPRKVDFDLKRAIAKKLHRLEIRTQKAISELIRERLKNQNEENDLAMNVNVGALETQAAKDVDSD</sequence>
<dbReference type="EMBL" id="OU895879">
    <property type="protein sequence ID" value="CAG9809266.1"/>
    <property type="molecule type" value="Genomic_DNA"/>
</dbReference>
<dbReference type="GO" id="GO:0005684">
    <property type="term" value="C:U2-type spliceosomal complex"/>
    <property type="evidence" value="ECO:0007669"/>
    <property type="project" value="TreeGrafter"/>
</dbReference>
<dbReference type="AlphaFoldDB" id="A0A9N9S4E1"/>
<dbReference type="Pfam" id="PF08315">
    <property type="entry name" value="cwf18"/>
    <property type="match status" value="1"/>
</dbReference>
<reference evidence="1" key="1">
    <citation type="submission" date="2022-01" db="EMBL/GenBank/DDBJ databases">
        <authorList>
            <person name="King R."/>
        </authorList>
    </citation>
    <scope>NUCLEOTIDE SEQUENCE</scope>
</reference>
<dbReference type="PANTHER" id="PTHR31551">
    <property type="entry name" value="PRE-MRNA-SPLICING FACTOR CWF18"/>
    <property type="match status" value="1"/>
</dbReference>
<reference evidence="1" key="2">
    <citation type="submission" date="2022-10" db="EMBL/GenBank/DDBJ databases">
        <authorList>
            <consortium name="ENA_rothamsted_submissions"/>
            <consortium name="culmorum"/>
            <person name="King R."/>
        </authorList>
    </citation>
    <scope>NUCLEOTIDE SEQUENCE</scope>
</reference>
<organism evidence="1 2">
    <name type="scientific">Chironomus riparius</name>
    <dbReference type="NCBI Taxonomy" id="315576"/>
    <lineage>
        <taxon>Eukaryota</taxon>
        <taxon>Metazoa</taxon>
        <taxon>Ecdysozoa</taxon>
        <taxon>Arthropoda</taxon>
        <taxon>Hexapoda</taxon>
        <taxon>Insecta</taxon>
        <taxon>Pterygota</taxon>
        <taxon>Neoptera</taxon>
        <taxon>Endopterygota</taxon>
        <taxon>Diptera</taxon>
        <taxon>Nematocera</taxon>
        <taxon>Chironomoidea</taxon>
        <taxon>Chironomidae</taxon>
        <taxon>Chironominae</taxon>
        <taxon>Chironomus</taxon>
    </lineage>
</organism>
<dbReference type="PANTHER" id="PTHR31551:SF1">
    <property type="entry name" value="COILED-COIL DOMAIN-CONTAINING PROTEIN 12"/>
    <property type="match status" value="1"/>
</dbReference>
<dbReference type="Proteomes" id="UP001153620">
    <property type="component" value="Chromosome 3"/>
</dbReference>
<dbReference type="OrthoDB" id="10261348at2759"/>
<dbReference type="InterPro" id="IPR013169">
    <property type="entry name" value="mRNA_splic_Cwf18-like"/>
</dbReference>
<accession>A0A9N9S4E1</accession>
<dbReference type="GO" id="GO:0071014">
    <property type="term" value="C:post-mRNA release spliceosomal complex"/>
    <property type="evidence" value="ECO:0007669"/>
    <property type="project" value="TreeGrafter"/>
</dbReference>
<name>A0A9N9S4E1_9DIPT</name>
<evidence type="ECO:0000313" key="2">
    <source>
        <dbReference type="Proteomes" id="UP001153620"/>
    </source>
</evidence>
<proteinExistence type="predicted"/>
<evidence type="ECO:0000313" key="1">
    <source>
        <dbReference type="EMBL" id="CAG9809266.1"/>
    </source>
</evidence>
<gene>
    <name evidence="1" type="ORF">CHIRRI_LOCUS12094</name>
</gene>
<keyword evidence="2" id="KW-1185">Reference proteome</keyword>
<protein>
    <submittedName>
        <fullName evidence="1">Uncharacterized protein</fullName>
    </submittedName>
</protein>